<evidence type="ECO:0000256" key="1">
    <source>
        <dbReference type="SAM" id="Phobius"/>
    </source>
</evidence>
<dbReference type="EMBL" id="HE575321">
    <property type="protein sequence ID" value="CCC92263.1"/>
    <property type="molecule type" value="Genomic_DNA"/>
</dbReference>
<feature type="transmembrane region" description="Helical" evidence="1">
    <location>
        <begin position="111"/>
        <end position="128"/>
    </location>
</feature>
<reference evidence="2" key="1">
    <citation type="journal article" date="2012" name="Proc. Natl. Acad. Sci. U.S.A.">
        <title>Antigenic diversity is generated by distinct evolutionary mechanisms in African trypanosome species.</title>
        <authorList>
            <person name="Jackson A.P."/>
            <person name="Berry A."/>
            <person name="Aslett M."/>
            <person name="Allison H.C."/>
            <person name="Burton P."/>
            <person name="Vavrova-Anderson J."/>
            <person name="Brown R."/>
            <person name="Browne H."/>
            <person name="Corton N."/>
            <person name="Hauser H."/>
            <person name="Gamble J."/>
            <person name="Gilderthorp R."/>
            <person name="Marcello L."/>
            <person name="McQuillan J."/>
            <person name="Otto T.D."/>
            <person name="Quail M.A."/>
            <person name="Sanders M.J."/>
            <person name="van Tonder A."/>
            <person name="Ginger M.L."/>
            <person name="Field M.C."/>
            <person name="Barry J.D."/>
            <person name="Hertz-Fowler C."/>
            <person name="Berriman M."/>
        </authorList>
    </citation>
    <scope>NUCLEOTIDE SEQUENCE</scope>
    <source>
        <strain evidence="2">IL3000</strain>
    </source>
</reference>
<accession>G0USA0</accession>
<proteinExistence type="predicted"/>
<evidence type="ECO:0000313" key="2">
    <source>
        <dbReference type="EMBL" id="CCC92263.1"/>
    </source>
</evidence>
<keyword evidence="1" id="KW-0812">Transmembrane</keyword>
<feature type="transmembrane region" description="Helical" evidence="1">
    <location>
        <begin position="15"/>
        <end position="34"/>
    </location>
</feature>
<organism evidence="2">
    <name type="scientific">Trypanosoma congolense (strain IL3000)</name>
    <dbReference type="NCBI Taxonomy" id="1068625"/>
    <lineage>
        <taxon>Eukaryota</taxon>
        <taxon>Discoba</taxon>
        <taxon>Euglenozoa</taxon>
        <taxon>Kinetoplastea</taxon>
        <taxon>Metakinetoplastina</taxon>
        <taxon>Trypanosomatida</taxon>
        <taxon>Trypanosomatidae</taxon>
        <taxon>Trypanosoma</taxon>
        <taxon>Nannomonas</taxon>
    </lineage>
</organism>
<sequence length="254" mass="29008">MYAVSRLYKCSPPSFISFSLDFLVVVVVQAFFRFKSFVLSFAFNHHSLLLLSLLLMLLLYVIHKYDTIPLAVLNAASAVANSGANLNHLSVVEREVRESLQKNKRSEREDADPNVTAALFFFFLFYGSSTWASKTTFVCDVGTHTNFAYGSSAGGIFAQRVMAYMLPRSFLFLSIFFFCGWALLFHRREVWQVVPIWWRAFRAVSCSCAAARTISRFSLLIYSPSSLRTQHISFLCISLVPQTCSRYFRNVEIR</sequence>
<protein>
    <submittedName>
        <fullName evidence="2">Uncharacterized protein TCIL3000_8_4850</fullName>
    </submittedName>
</protein>
<feature type="transmembrane region" description="Helical" evidence="1">
    <location>
        <begin position="165"/>
        <end position="185"/>
    </location>
</feature>
<feature type="transmembrane region" description="Helical" evidence="1">
    <location>
        <begin position="41"/>
        <end position="62"/>
    </location>
</feature>
<gene>
    <name evidence="2" type="ORF">TCIL3000_8_4850</name>
</gene>
<dbReference type="VEuPathDB" id="TriTrypDB:TcIL3000_8_4850"/>
<keyword evidence="1" id="KW-0472">Membrane</keyword>
<keyword evidence="1" id="KW-1133">Transmembrane helix</keyword>
<dbReference type="AlphaFoldDB" id="G0USA0"/>
<name>G0USA0_TRYCI</name>